<protein>
    <recommendedName>
        <fullName evidence="3">Peptidase aspartic putative domain-containing protein</fullName>
    </recommendedName>
</protein>
<evidence type="ECO:0008006" key="3">
    <source>
        <dbReference type="Google" id="ProtNLM"/>
    </source>
</evidence>
<organism evidence="1 2">
    <name type="scientific">Daphnia magna</name>
    <dbReference type="NCBI Taxonomy" id="35525"/>
    <lineage>
        <taxon>Eukaryota</taxon>
        <taxon>Metazoa</taxon>
        <taxon>Ecdysozoa</taxon>
        <taxon>Arthropoda</taxon>
        <taxon>Crustacea</taxon>
        <taxon>Branchiopoda</taxon>
        <taxon>Diplostraca</taxon>
        <taxon>Cladocera</taxon>
        <taxon>Anomopoda</taxon>
        <taxon>Daphniidae</taxon>
        <taxon>Daphnia</taxon>
    </lineage>
</organism>
<comment type="caution">
    <text evidence="1">The sequence shown here is derived from an EMBL/GenBank/DDBJ whole genome shotgun (WGS) entry which is preliminary data.</text>
</comment>
<gene>
    <name evidence="1" type="ORF">OUZ56_029527</name>
</gene>
<evidence type="ECO:0000313" key="1">
    <source>
        <dbReference type="EMBL" id="KAK4037494.1"/>
    </source>
</evidence>
<sequence>MAKATEKVQSTLIDKLKNRKEEIADKRHIDTRYNRQEFDLVIGCDYFWKILTHQTEQGNDGSVACASILGWIIFGASEEKTASSTLLTTEFWALEHIEVTKEKLEDLGFL</sequence>
<name>A0ABR0B725_9CRUS</name>
<evidence type="ECO:0000313" key="2">
    <source>
        <dbReference type="Proteomes" id="UP001234178"/>
    </source>
</evidence>
<dbReference type="Proteomes" id="UP001234178">
    <property type="component" value="Unassembled WGS sequence"/>
</dbReference>
<dbReference type="EMBL" id="JAOYFB010000040">
    <property type="protein sequence ID" value="KAK4037494.1"/>
    <property type="molecule type" value="Genomic_DNA"/>
</dbReference>
<accession>A0ABR0B725</accession>
<proteinExistence type="predicted"/>
<keyword evidence="2" id="KW-1185">Reference proteome</keyword>
<reference evidence="1 2" key="1">
    <citation type="journal article" date="2023" name="Nucleic Acids Res.">
        <title>The hologenome of Daphnia magna reveals possible DNA methylation and microbiome-mediated evolution of the host genome.</title>
        <authorList>
            <person name="Chaturvedi A."/>
            <person name="Li X."/>
            <person name="Dhandapani V."/>
            <person name="Marshall H."/>
            <person name="Kissane S."/>
            <person name="Cuenca-Cambronero M."/>
            <person name="Asole G."/>
            <person name="Calvet F."/>
            <person name="Ruiz-Romero M."/>
            <person name="Marangio P."/>
            <person name="Guigo R."/>
            <person name="Rago D."/>
            <person name="Mirbahai L."/>
            <person name="Eastwood N."/>
            <person name="Colbourne J.K."/>
            <person name="Zhou J."/>
            <person name="Mallon E."/>
            <person name="Orsini L."/>
        </authorList>
    </citation>
    <scope>NUCLEOTIDE SEQUENCE [LARGE SCALE GENOMIC DNA]</scope>
    <source>
        <strain evidence="1">LRV0_1</strain>
    </source>
</reference>